<feature type="modified residue" description="4-aspartylphosphate" evidence="2">
    <location>
        <position position="59"/>
    </location>
</feature>
<keyword evidence="5" id="KW-1185">Reference proteome</keyword>
<accession>A0A9X2HWG1</accession>
<feature type="domain" description="Response regulatory" evidence="3">
    <location>
        <begin position="9"/>
        <end position="126"/>
    </location>
</feature>
<evidence type="ECO:0000256" key="1">
    <source>
        <dbReference type="ARBA" id="ARBA00022553"/>
    </source>
</evidence>
<organism evidence="4 5">
    <name type="scientific">Gilvimarinus xylanilyticus</name>
    <dbReference type="NCBI Taxonomy" id="2944139"/>
    <lineage>
        <taxon>Bacteria</taxon>
        <taxon>Pseudomonadati</taxon>
        <taxon>Pseudomonadota</taxon>
        <taxon>Gammaproteobacteria</taxon>
        <taxon>Cellvibrionales</taxon>
        <taxon>Cellvibrionaceae</taxon>
        <taxon>Gilvimarinus</taxon>
    </lineage>
</organism>
<reference evidence="4" key="1">
    <citation type="submission" date="2022-05" db="EMBL/GenBank/DDBJ databases">
        <authorList>
            <person name="Sun H.-N."/>
        </authorList>
    </citation>
    <scope>NUCLEOTIDE SEQUENCE</scope>
    <source>
        <strain evidence="4">HB14</strain>
    </source>
</reference>
<proteinExistence type="predicted"/>
<reference evidence="4" key="2">
    <citation type="submission" date="2023-01" db="EMBL/GenBank/DDBJ databases">
        <title>Gilvimarinus xylanilyticus HB14 isolated from Caulerpa lentillifera aquaculture base in Hainan, China.</title>
        <authorList>
            <person name="Zhang Y.-J."/>
        </authorList>
    </citation>
    <scope>NUCLEOTIDE SEQUENCE</scope>
    <source>
        <strain evidence="4">HB14</strain>
    </source>
</reference>
<sequence>MNMPRRLETILYVEDEPDIRAIAELALETVGDFTLLSCESGRQALKTAEQQHPDLILLDVMMPEMDGPEVLQKLRELPGFELIPAVFMTAKVQPGEVAEYINMGAVDVIAKPFDPLTLAVQIQDIWNRLQR</sequence>
<dbReference type="PANTHER" id="PTHR44591:SF3">
    <property type="entry name" value="RESPONSE REGULATORY DOMAIN-CONTAINING PROTEIN"/>
    <property type="match status" value="1"/>
</dbReference>
<dbReference type="AlphaFoldDB" id="A0A9X2HWG1"/>
<dbReference type="Pfam" id="PF00072">
    <property type="entry name" value="Response_reg"/>
    <property type="match status" value="1"/>
</dbReference>
<dbReference type="InterPro" id="IPR011006">
    <property type="entry name" value="CheY-like_superfamily"/>
</dbReference>
<evidence type="ECO:0000313" key="4">
    <source>
        <dbReference type="EMBL" id="MCP8897841.1"/>
    </source>
</evidence>
<dbReference type="Gene3D" id="3.40.50.2300">
    <property type="match status" value="1"/>
</dbReference>
<evidence type="ECO:0000259" key="3">
    <source>
        <dbReference type="PROSITE" id="PS50110"/>
    </source>
</evidence>
<name>A0A9X2HWG1_9GAMM</name>
<gene>
    <name evidence="4" type="ORF">M6D89_00860</name>
</gene>
<dbReference type="SUPFAM" id="SSF52172">
    <property type="entry name" value="CheY-like"/>
    <property type="match status" value="1"/>
</dbReference>
<keyword evidence="1 2" id="KW-0597">Phosphoprotein</keyword>
<protein>
    <submittedName>
        <fullName evidence="4">Response regulator</fullName>
    </submittedName>
</protein>
<dbReference type="PANTHER" id="PTHR44591">
    <property type="entry name" value="STRESS RESPONSE REGULATOR PROTEIN 1"/>
    <property type="match status" value="1"/>
</dbReference>
<dbReference type="InterPro" id="IPR050595">
    <property type="entry name" value="Bact_response_regulator"/>
</dbReference>
<dbReference type="PROSITE" id="PS50110">
    <property type="entry name" value="RESPONSE_REGULATORY"/>
    <property type="match status" value="1"/>
</dbReference>
<dbReference type="SMART" id="SM00448">
    <property type="entry name" value="REC"/>
    <property type="match status" value="1"/>
</dbReference>
<dbReference type="EMBL" id="JAMFTH010000001">
    <property type="protein sequence ID" value="MCP8897841.1"/>
    <property type="molecule type" value="Genomic_DNA"/>
</dbReference>
<dbReference type="RefSeq" id="WP_253966140.1">
    <property type="nucleotide sequence ID" value="NZ_JAMFTH010000001.1"/>
</dbReference>
<comment type="caution">
    <text evidence="4">The sequence shown here is derived from an EMBL/GenBank/DDBJ whole genome shotgun (WGS) entry which is preliminary data.</text>
</comment>
<dbReference type="Proteomes" id="UP001139319">
    <property type="component" value="Unassembled WGS sequence"/>
</dbReference>
<evidence type="ECO:0000313" key="5">
    <source>
        <dbReference type="Proteomes" id="UP001139319"/>
    </source>
</evidence>
<dbReference type="InterPro" id="IPR001789">
    <property type="entry name" value="Sig_transdc_resp-reg_receiver"/>
</dbReference>
<evidence type="ECO:0000256" key="2">
    <source>
        <dbReference type="PROSITE-ProRule" id="PRU00169"/>
    </source>
</evidence>
<dbReference type="GO" id="GO:0000160">
    <property type="term" value="P:phosphorelay signal transduction system"/>
    <property type="evidence" value="ECO:0007669"/>
    <property type="project" value="InterPro"/>
</dbReference>